<dbReference type="EMBL" id="AKGD01000001">
    <property type="protein sequence ID" value="EIT71076.1"/>
    <property type="molecule type" value="Genomic_DNA"/>
</dbReference>
<dbReference type="OrthoDB" id="9778912at2"/>
<reference evidence="12 13" key="1">
    <citation type="journal article" date="2012" name="J. Bacteriol.">
        <title>Genome Sequence of n-Alkane-Degrading Hydrocarboniphaga effusa Strain AP103T (ATCC BAA-332T).</title>
        <authorList>
            <person name="Chang H.K."/>
            <person name="Zylstra G.J."/>
            <person name="Chae J.C."/>
        </authorList>
    </citation>
    <scope>NUCLEOTIDE SEQUENCE [LARGE SCALE GENOMIC DNA]</scope>
    <source>
        <strain evidence="12 13">AP103</strain>
    </source>
</reference>
<dbReference type="InterPro" id="IPR013785">
    <property type="entry name" value="Aldolase_TIM"/>
</dbReference>
<evidence type="ECO:0000256" key="1">
    <source>
        <dbReference type="ARBA" id="ARBA00001917"/>
    </source>
</evidence>
<dbReference type="SUPFAM" id="SSF51412">
    <property type="entry name" value="Inosine monophosphate dehydrogenase (IMPDH)"/>
    <property type="match status" value="1"/>
</dbReference>
<keyword evidence="8" id="KW-0503">Monooxygenase</keyword>
<keyword evidence="3" id="KW-0216">Detoxification</keyword>
<dbReference type="PANTHER" id="PTHR42747">
    <property type="entry name" value="NITRONATE MONOOXYGENASE-RELATED"/>
    <property type="match status" value="1"/>
</dbReference>
<evidence type="ECO:0000256" key="5">
    <source>
        <dbReference type="ARBA" id="ARBA00022643"/>
    </source>
</evidence>
<organism evidence="12 13">
    <name type="scientific">Hydrocarboniphaga effusa AP103</name>
    <dbReference type="NCBI Taxonomy" id="1172194"/>
    <lineage>
        <taxon>Bacteria</taxon>
        <taxon>Pseudomonadati</taxon>
        <taxon>Pseudomonadota</taxon>
        <taxon>Gammaproteobacteria</taxon>
        <taxon>Nevskiales</taxon>
        <taxon>Nevskiaceae</taxon>
        <taxon>Hydrocarboniphaga</taxon>
    </lineage>
</organism>
<evidence type="ECO:0000256" key="8">
    <source>
        <dbReference type="ARBA" id="ARBA00023033"/>
    </source>
</evidence>
<dbReference type="RefSeq" id="WP_007184167.1">
    <property type="nucleotide sequence ID" value="NZ_AKGD01000001.1"/>
</dbReference>
<keyword evidence="13" id="KW-1185">Reference proteome</keyword>
<keyword evidence="7" id="KW-0560">Oxidoreductase</keyword>
<gene>
    <name evidence="12" type="ORF">WQQ_12130</name>
</gene>
<dbReference type="GO" id="GO:0051213">
    <property type="term" value="F:dioxygenase activity"/>
    <property type="evidence" value="ECO:0007669"/>
    <property type="project" value="UniProtKB-KW"/>
</dbReference>
<dbReference type="GO" id="GO:0018580">
    <property type="term" value="F:nitronate monooxygenase activity"/>
    <property type="evidence" value="ECO:0007669"/>
    <property type="project" value="InterPro"/>
</dbReference>
<dbReference type="InterPro" id="IPR004136">
    <property type="entry name" value="NMO"/>
</dbReference>
<evidence type="ECO:0000313" key="12">
    <source>
        <dbReference type="EMBL" id="EIT71076.1"/>
    </source>
</evidence>
<comment type="similarity">
    <text evidence="2">Belongs to the nitronate monooxygenase family. NMO class I subfamily.</text>
</comment>
<evidence type="ECO:0000313" key="13">
    <source>
        <dbReference type="Proteomes" id="UP000003704"/>
    </source>
</evidence>
<dbReference type="PANTHER" id="PTHR42747:SF3">
    <property type="entry name" value="NITRONATE MONOOXYGENASE-RELATED"/>
    <property type="match status" value="1"/>
</dbReference>
<evidence type="ECO:0000256" key="2">
    <source>
        <dbReference type="ARBA" id="ARBA00009881"/>
    </source>
</evidence>
<dbReference type="FunFam" id="3.20.20.70:FF:000154">
    <property type="entry name" value="Probable nitronate monooxygenase"/>
    <property type="match status" value="1"/>
</dbReference>
<dbReference type="GO" id="GO:0009636">
    <property type="term" value="P:response to toxic substance"/>
    <property type="evidence" value="ECO:0007669"/>
    <property type="project" value="UniProtKB-KW"/>
</dbReference>
<evidence type="ECO:0000256" key="7">
    <source>
        <dbReference type="ARBA" id="ARBA00023002"/>
    </source>
</evidence>
<dbReference type="STRING" id="1172194.WQQ_12130"/>
<evidence type="ECO:0000256" key="4">
    <source>
        <dbReference type="ARBA" id="ARBA00022630"/>
    </source>
</evidence>
<dbReference type="Gene3D" id="3.20.20.70">
    <property type="entry name" value="Aldolase class I"/>
    <property type="match status" value="1"/>
</dbReference>
<proteinExistence type="inferred from homology"/>
<dbReference type="Pfam" id="PF03060">
    <property type="entry name" value="NMO"/>
    <property type="match status" value="1"/>
</dbReference>
<keyword evidence="5" id="KW-0288">FMN</keyword>
<comment type="catalytic activity">
    <reaction evidence="10">
        <text>3 propionate 3-nitronate + 3 O2 + H2O = 3 3-oxopropanoate + 2 nitrate + nitrite + H2O2 + 3 H(+)</text>
        <dbReference type="Rhea" id="RHEA:57332"/>
        <dbReference type="ChEBI" id="CHEBI:15377"/>
        <dbReference type="ChEBI" id="CHEBI:15378"/>
        <dbReference type="ChEBI" id="CHEBI:15379"/>
        <dbReference type="ChEBI" id="CHEBI:16240"/>
        <dbReference type="ChEBI" id="CHEBI:16301"/>
        <dbReference type="ChEBI" id="CHEBI:17632"/>
        <dbReference type="ChEBI" id="CHEBI:33190"/>
        <dbReference type="ChEBI" id="CHEBI:136067"/>
    </reaction>
</comment>
<comment type="caution">
    <text evidence="12">The sequence shown here is derived from an EMBL/GenBank/DDBJ whole genome shotgun (WGS) entry which is preliminary data.</text>
</comment>
<evidence type="ECO:0000256" key="3">
    <source>
        <dbReference type="ARBA" id="ARBA00022575"/>
    </source>
</evidence>
<evidence type="ECO:0000256" key="9">
    <source>
        <dbReference type="ARBA" id="ARBA00031155"/>
    </source>
</evidence>
<keyword evidence="4" id="KW-0285">Flavoprotein</keyword>
<keyword evidence="6" id="KW-0547">Nucleotide-binding</keyword>
<keyword evidence="12" id="KW-0223">Dioxygenase</keyword>
<comment type="cofactor">
    <cofactor evidence="1">
        <name>FMN</name>
        <dbReference type="ChEBI" id="CHEBI:58210"/>
    </cofactor>
</comment>
<evidence type="ECO:0000256" key="11">
    <source>
        <dbReference type="ARBA" id="ARBA00067136"/>
    </source>
</evidence>
<evidence type="ECO:0000256" key="10">
    <source>
        <dbReference type="ARBA" id="ARBA00049401"/>
    </source>
</evidence>
<evidence type="ECO:0000256" key="6">
    <source>
        <dbReference type="ARBA" id="ARBA00022741"/>
    </source>
</evidence>
<dbReference type="Proteomes" id="UP000003704">
    <property type="component" value="Unassembled WGS sequence"/>
</dbReference>
<sequence length="375" mass="39513">MSTTQNPASWPDRRALDLLGIERPIIQAPMAGSGTPELAIAVCEAGGLGSLACAQYSVDQAREAVQTIRAATSKPFNLNFFCHRTPQFDAQQHAAWVAQLEPYYRELGLEASTIKPAAGRAPFDAVYCELVESLRPAVVSFHFGLPEPTLLARVKASGARVLSSATTVAEARWLAARGCDAIIAMGSEAGGHRGSFLSQDMSTQVGTFALVPQIVDAVDVPVIAAGGIADGRGVAAALLLGASAAQIGTAYLFCPEVKLSPLYRAALENVNDDGTALTNLFTGRPARGAMNRLMRERGPLSNYVPRFPLAGAALAPLRAEAERKGHDDFTNLWSGQAAPIARQYARPAAALTRCLAEEALKLLCQGMRVGAESGG</sequence>
<dbReference type="PATRIC" id="fig|1172194.4.peg.1165"/>
<accession>I8I4F0</accession>
<name>I8I4F0_9GAMM</name>
<dbReference type="GO" id="GO:0000166">
    <property type="term" value="F:nucleotide binding"/>
    <property type="evidence" value="ECO:0007669"/>
    <property type="project" value="UniProtKB-KW"/>
</dbReference>
<protein>
    <recommendedName>
        <fullName evidence="11">Nitronate monooxygenase</fullName>
    </recommendedName>
    <alternativeName>
        <fullName evidence="9">Propionate 3-nitronate monooxygenase</fullName>
    </alternativeName>
</protein>
<dbReference type="CDD" id="cd04730">
    <property type="entry name" value="NPD_like"/>
    <property type="match status" value="1"/>
</dbReference>
<dbReference type="AlphaFoldDB" id="I8I4F0"/>